<dbReference type="EMBL" id="LWDE02000100">
    <property type="protein sequence ID" value="KAE8253325.1"/>
    <property type="molecule type" value="Genomic_DNA"/>
</dbReference>
<proteinExistence type="inferred from homology"/>
<evidence type="ECO:0000313" key="9">
    <source>
        <dbReference type="Proteomes" id="UP000077684"/>
    </source>
</evidence>
<evidence type="ECO:0000256" key="6">
    <source>
        <dbReference type="ARBA" id="ARBA00023014"/>
    </source>
</evidence>
<dbReference type="FunFam" id="3.40.50.11860:FF:000001">
    <property type="entry name" value="2-(3-amino-3-carboxypropyl)histidine synthase subunit 2"/>
    <property type="match status" value="1"/>
</dbReference>
<feature type="compositionally biased region" description="Polar residues" evidence="7">
    <location>
        <begin position="98"/>
        <end position="110"/>
    </location>
</feature>
<evidence type="ECO:0008006" key="10">
    <source>
        <dbReference type="Google" id="ProtNLM"/>
    </source>
</evidence>
<dbReference type="GO" id="GO:0051536">
    <property type="term" value="F:iron-sulfur cluster binding"/>
    <property type="evidence" value="ECO:0007669"/>
    <property type="project" value="UniProtKB-KW"/>
</dbReference>
<reference evidence="8" key="1">
    <citation type="submission" date="2016-04" db="EMBL/GenBank/DDBJ databases">
        <authorList>
            <person name="Nguyen H.D."/>
            <person name="Samba Siva P."/>
            <person name="Cullis J."/>
            <person name="Levesque C.A."/>
            <person name="Hambleton S."/>
        </authorList>
    </citation>
    <scope>NUCLEOTIDE SEQUENCE</scope>
    <source>
        <strain evidence="8">DAOMC 236426</strain>
    </source>
</reference>
<dbReference type="Proteomes" id="UP000077684">
    <property type="component" value="Unassembled WGS sequence"/>
</dbReference>
<dbReference type="GO" id="GO:0090560">
    <property type="term" value="F:2-(3-amino-3-carboxypropyl)histidine synthase activity"/>
    <property type="evidence" value="ECO:0007669"/>
    <property type="project" value="InterPro"/>
</dbReference>
<comment type="caution">
    <text evidence="8">The sequence shown here is derived from an EMBL/GenBank/DDBJ whole genome shotgun (WGS) entry which is preliminary data.</text>
</comment>
<dbReference type="NCBIfam" id="TIGR00322">
    <property type="entry name" value="diphth2_R"/>
    <property type="match status" value="2"/>
</dbReference>
<accession>A0A8X7MY80</accession>
<protein>
    <recommendedName>
        <fullName evidence="10">2-(3-amino-3-carboxypropyl)histidine synthase</fullName>
    </recommendedName>
</protein>
<dbReference type="SFLD" id="SFLDS00032">
    <property type="entry name" value="Radical_SAM_3-amino-3-carboxyp"/>
    <property type="match status" value="1"/>
</dbReference>
<dbReference type="InterPro" id="IPR016435">
    <property type="entry name" value="DPH1/DPH2"/>
</dbReference>
<comment type="pathway">
    <text evidence="2">Protein modification; peptidyl-diphthamide biosynthesis.</text>
</comment>
<dbReference type="PANTHER" id="PTHR10762:SF2">
    <property type="entry name" value="2-(3-AMINO-3-CARBOXYPROPYL)HISTIDINE SYNTHASE SUBUNIT 2"/>
    <property type="match status" value="1"/>
</dbReference>
<keyword evidence="4" id="KW-0479">Metal-binding</keyword>
<organism evidence="8 9">
    <name type="scientific">Tilletia controversa</name>
    <name type="common">dwarf bunt fungus</name>
    <dbReference type="NCBI Taxonomy" id="13291"/>
    <lineage>
        <taxon>Eukaryota</taxon>
        <taxon>Fungi</taxon>
        <taxon>Dikarya</taxon>
        <taxon>Basidiomycota</taxon>
        <taxon>Ustilaginomycotina</taxon>
        <taxon>Exobasidiomycetes</taxon>
        <taxon>Tilletiales</taxon>
        <taxon>Tilletiaceae</taxon>
        <taxon>Tilletia</taxon>
    </lineage>
</organism>
<reference evidence="8" key="2">
    <citation type="journal article" date="2019" name="IMA Fungus">
        <title>Genome sequencing and comparison of five Tilletia species to identify candidate genes for the detection of regulated species infecting wheat.</title>
        <authorList>
            <person name="Nguyen H.D.T."/>
            <person name="Sultana T."/>
            <person name="Kesanakurti P."/>
            <person name="Hambleton S."/>
        </authorList>
    </citation>
    <scope>NUCLEOTIDE SEQUENCE</scope>
    <source>
        <strain evidence="8">DAOMC 236426</strain>
    </source>
</reference>
<dbReference type="PANTHER" id="PTHR10762">
    <property type="entry name" value="DIPHTHAMIDE BIOSYNTHESIS PROTEIN"/>
    <property type="match status" value="1"/>
</dbReference>
<feature type="compositionally biased region" description="Acidic residues" evidence="7">
    <location>
        <begin position="587"/>
        <end position="604"/>
    </location>
</feature>
<feature type="region of interest" description="Disordered" evidence="7">
    <location>
        <begin position="457"/>
        <end position="477"/>
    </location>
</feature>
<dbReference type="Gene3D" id="3.40.50.11860">
    <property type="entry name" value="Diphthamide synthesis DPH1/DPH2 domain 3"/>
    <property type="match status" value="1"/>
</dbReference>
<dbReference type="AlphaFoldDB" id="A0A8X7MY80"/>
<sequence length="710" mass="75118">MASAFSTSDTAILTAPIELDPLLQAATSAAQSIDIRTLYDIERTASTILQHGFRSIALQFPDEALIDSVPVYWALCDELSAKLKVQKRSDQSEEQRAGPSSQGAGRKNNATAMEEDALPELYILADTSYGNCCVDEVAAAHVDADLVVHYGHTCLSPTANLPALYVFPRLPVDVTHAAQSLASFVHDKVKSEASGSKTLVLTYDVAYAHASEAVLGGLRNSTELKEAGWEVFSMEVDTRRSFQDQVRKRTVRGVQKSTCAGATDGACCNSAPGDRGQTCSGCQDGGCMQSSKPSTASAFESTEYTESQVASLALDDSNNTDGNTPQEAANQDFDRIPLTSGRSVNVPRGRTLDASSSTVLYLGPESRALTNLLLHLGPSFPVVSYDPTRYQPDAPSSSSAAAPVRLETGKTNRLLMQRYAMVQRARDASVVGLLVGTLGVASYLPLLDRLRARLTGSSNTGNAKTAKKNSTKGSGGRKVYTVSIGKLNPAKLANFQEIEVWVLIACPENSLVGSKSGLGSSGAGGSGGLSGANGHGGDFWRPIVTPFEMELALGPEGVWTGEYEVDLAKLADKLEKTSDAPVGRSDEDAENGDTDDEDDEDDDEDRPHYSFVTGTYVSRTKYRDTAADDEDDAPGKPGTTVALRAGQGVSVIQSASGLTHIGGRLTEREWGGLTRPEGVDRYVPSVLEVGRTGIAGGYAHAGGDAEGGHQ</sequence>
<dbReference type="SFLD" id="SFLDG01121">
    <property type="entry name" value="Diphthamide_biosynthesis"/>
    <property type="match status" value="1"/>
</dbReference>
<comment type="cofactor">
    <cofactor evidence="1">
        <name>[4Fe-4S] cluster</name>
        <dbReference type="ChEBI" id="CHEBI:49883"/>
    </cofactor>
</comment>
<dbReference type="InterPro" id="IPR042263">
    <property type="entry name" value="DPH1/DPH2_1"/>
</dbReference>
<feature type="region of interest" description="Disordered" evidence="7">
    <location>
        <begin position="314"/>
        <end position="349"/>
    </location>
</feature>
<dbReference type="InterPro" id="IPR042265">
    <property type="entry name" value="DPH1/DPH2_3"/>
</dbReference>
<dbReference type="GO" id="GO:0017183">
    <property type="term" value="P:protein histidyl modification to diphthamide"/>
    <property type="evidence" value="ECO:0007669"/>
    <property type="project" value="InterPro"/>
</dbReference>
<dbReference type="GO" id="GO:0046872">
    <property type="term" value="F:metal ion binding"/>
    <property type="evidence" value="ECO:0007669"/>
    <property type="project" value="UniProtKB-KW"/>
</dbReference>
<keyword evidence="9" id="KW-1185">Reference proteome</keyword>
<feature type="region of interest" description="Disordered" evidence="7">
    <location>
        <begin position="576"/>
        <end position="614"/>
    </location>
</feature>
<evidence type="ECO:0000256" key="2">
    <source>
        <dbReference type="ARBA" id="ARBA00005156"/>
    </source>
</evidence>
<evidence type="ECO:0000313" key="8">
    <source>
        <dbReference type="EMBL" id="KAE8253325.1"/>
    </source>
</evidence>
<feature type="region of interest" description="Disordered" evidence="7">
    <location>
        <begin position="86"/>
        <end position="110"/>
    </location>
</feature>
<feature type="compositionally biased region" description="Basic and acidic residues" evidence="7">
    <location>
        <begin position="87"/>
        <end position="96"/>
    </location>
</feature>
<evidence type="ECO:0000256" key="5">
    <source>
        <dbReference type="ARBA" id="ARBA00023004"/>
    </source>
</evidence>
<keyword evidence="6" id="KW-0411">Iron-sulfur</keyword>
<name>A0A8X7MY80_9BASI</name>
<evidence type="ECO:0000256" key="4">
    <source>
        <dbReference type="ARBA" id="ARBA00022723"/>
    </source>
</evidence>
<feature type="compositionally biased region" description="Polar residues" evidence="7">
    <location>
        <begin position="314"/>
        <end position="329"/>
    </location>
</feature>
<evidence type="ECO:0000256" key="1">
    <source>
        <dbReference type="ARBA" id="ARBA00001966"/>
    </source>
</evidence>
<keyword evidence="5" id="KW-0408">Iron</keyword>
<comment type="similarity">
    <text evidence="3">Belongs to the DPH1/DPH2 family. DPH2 subfamily.</text>
</comment>
<evidence type="ECO:0000256" key="7">
    <source>
        <dbReference type="SAM" id="MobiDB-lite"/>
    </source>
</evidence>
<dbReference type="Pfam" id="PF01866">
    <property type="entry name" value="Diphthamide_syn"/>
    <property type="match status" value="2"/>
</dbReference>
<dbReference type="Gene3D" id="3.40.50.11840">
    <property type="entry name" value="Diphthamide synthesis DPH1/DPH2 domain 1"/>
    <property type="match status" value="1"/>
</dbReference>
<gene>
    <name evidence="8" type="ORF">A4X06_0g1539</name>
</gene>
<evidence type="ECO:0000256" key="3">
    <source>
        <dbReference type="ARBA" id="ARBA00006179"/>
    </source>
</evidence>